<dbReference type="GO" id="GO:0006508">
    <property type="term" value="P:proteolysis"/>
    <property type="evidence" value="ECO:0007669"/>
    <property type="project" value="UniProtKB-KW"/>
</dbReference>
<keyword evidence="12" id="KW-1185">Reference proteome</keyword>
<dbReference type="InterPro" id="IPR029030">
    <property type="entry name" value="Caspase-like_dom_sf"/>
</dbReference>
<evidence type="ECO:0000313" key="12">
    <source>
        <dbReference type="Proteomes" id="UP000678499"/>
    </source>
</evidence>
<dbReference type="FunFam" id="3.40.50.1460:FF:000001">
    <property type="entry name" value="Caspase-3 preproprotein"/>
    <property type="match status" value="1"/>
</dbReference>
<evidence type="ECO:0000256" key="2">
    <source>
        <dbReference type="ARBA" id="ARBA00022670"/>
    </source>
</evidence>
<dbReference type="GO" id="GO:1990525">
    <property type="term" value="F:BIR domain binding"/>
    <property type="evidence" value="ECO:0007669"/>
    <property type="project" value="UniProtKB-ARBA"/>
</dbReference>
<dbReference type="InterPro" id="IPR011600">
    <property type="entry name" value="Pept_C14_caspase"/>
</dbReference>
<feature type="compositionally biased region" description="Basic and acidic residues" evidence="8">
    <location>
        <begin position="1"/>
        <end position="26"/>
    </location>
</feature>
<name>A0A7R9C054_9CRUS</name>
<keyword evidence="5" id="KW-0788">Thiol protease</keyword>
<dbReference type="InterPro" id="IPR033139">
    <property type="entry name" value="Caspase_cys_AS"/>
</dbReference>
<dbReference type="PROSITE" id="PS01122">
    <property type="entry name" value="CASPASE_CYS"/>
    <property type="match status" value="1"/>
</dbReference>
<dbReference type="OrthoDB" id="6116485at2759"/>
<evidence type="ECO:0000256" key="8">
    <source>
        <dbReference type="SAM" id="MobiDB-lite"/>
    </source>
</evidence>
<dbReference type="PRINTS" id="PR00376">
    <property type="entry name" value="IL1BCENZYME"/>
</dbReference>
<sequence>MDTHVTSRSHQESTRGELDAPGKDQLSEDSSSVTEMRPPESTIPVLRTESELKIQSNGFNGSKESGGIPDDSGDNGLAEDKTDARGFGPFGTTSTGVNLVLTGEHDEYYNMTHARRGRALIFNHKVFDAYLNMSLRNGTDEDRDRLKEMFHKLGFDVEVHENAAYKDLMQRLEDVADENHFDASCLVVCFLSHGERGLLYSRDKSFRTEELWERFTATNCPSLAGKPKMFFIQACQGDKLDGGVKLQKISTLETDSGPPKYSLAAYADFLLAYSAVPGFFSWRNTTNGSWFVQALHHVMMQKDMAVVDVVSVMTEVSRIVATQFESNCPGSPHMHGKKQVPYISMTLTRKIVFPPPQVVRTPV</sequence>
<dbReference type="GO" id="GO:0016322">
    <property type="term" value="P:neuron remodeling"/>
    <property type="evidence" value="ECO:0007669"/>
    <property type="project" value="UniProtKB-ARBA"/>
</dbReference>
<dbReference type="EMBL" id="CAJPEX010010106">
    <property type="protein sequence ID" value="CAG0924995.1"/>
    <property type="molecule type" value="Genomic_DNA"/>
</dbReference>
<dbReference type="Gene3D" id="3.40.50.1460">
    <property type="match status" value="1"/>
</dbReference>
<keyword evidence="4" id="KW-0378">Hydrolase</keyword>
<reference evidence="11" key="1">
    <citation type="submission" date="2020-11" db="EMBL/GenBank/DDBJ databases">
        <authorList>
            <person name="Tran Van P."/>
        </authorList>
    </citation>
    <scope>NUCLEOTIDE SEQUENCE</scope>
</reference>
<evidence type="ECO:0000256" key="7">
    <source>
        <dbReference type="RuleBase" id="RU003971"/>
    </source>
</evidence>
<organism evidence="11">
    <name type="scientific">Notodromas monacha</name>
    <dbReference type="NCBI Taxonomy" id="399045"/>
    <lineage>
        <taxon>Eukaryota</taxon>
        <taxon>Metazoa</taxon>
        <taxon>Ecdysozoa</taxon>
        <taxon>Arthropoda</taxon>
        <taxon>Crustacea</taxon>
        <taxon>Oligostraca</taxon>
        <taxon>Ostracoda</taxon>
        <taxon>Podocopa</taxon>
        <taxon>Podocopida</taxon>
        <taxon>Cypridocopina</taxon>
        <taxon>Cypridoidea</taxon>
        <taxon>Cyprididae</taxon>
        <taxon>Notodromas</taxon>
    </lineage>
</organism>
<dbReference type="InterPro" id="IPR002138">
    <property type="entry name" value="Pept_C14_p10"/>
</dbReference>
<evidence type="ECO:0000313" key="11">
    <source>
        <dbReference type="EMBL" id="CAD7284843.1"/>
    </source>
</evidence>
<feature type="compositionally biased region" description="Polar residues" evidence="8">
    <location>
        <begin position="53"/>
        <end position="63"/>
    </location>
</feature>
<dbReference type="AlphaFoldDB" id="A0A7R9C054"/>
<dbReference type="CDD" id="cd00032">
    <property type="entry name" value="CASc"/>
    <property type="match status" value="1"/>
</dbReference>
<dbReference type="GO" id="GO:0005737">
    <property type="term" value="C:cytoplasm"/>
    <property type="evidence" value="ECO:0007669"/>
    <property type="project" value="TreeGrafter"/>
</dbReference>
<protein>
    <recommendedName>
        <fullName evidence="13">Caspase-1</fullName>
    </recommendedName>
</protein>
<keyword evidence="6" id="KW-0865">Zymogen</keyword>
<accession>A0A7R9C054</accession>
<dbReference type="Proteomes" id="UP000678499">
    <property type="component" value="Unassembled WGS sequence"/>
</dbReference>
<feature type="region of interest" description="Disordered" evidence="8">
    <location>
        <begin position="1"/>
        <end position="89"/>
    </location>
</feature>
<feature type="domain" description="Caspase family p10" evidence="9">
    <location>
        <begin position="259"/>
        <end position="355"/>
    </location>
</feature>
<dbReference type="GO" id="GO:0004197">
    <property type="term" value="F:cysteine-type endopeptidase activity"/>
    <property type="evidence" value="ECO:0007669"/>
    <property type="project" value="InterPro"/>
</dbReference>
<dbReference type="GO" id="GO:0043525">
    <property type="term" value="P:positive regulation of neuron apoptotic process"/>
    <property type="evidence" value="ECO:0007669"/>
    <property type="project" value="TreeGrafter"/>
</dbReference>
<evidence type="ECO:0000259" key="10">
    <source>
        <dbReference type="PROSITE" id="PS50208"/>
    </source>
</evidence>
<evidence type="ECO:0000259" key="9">
    <source>
        <dbReference type="PROSITE" id="PS50207"/>
    </source>
</evidence>
<comment type="similarity">
    <text evidence="1 7">Belongs to the peptidase C14A family.</text>
</comment>
<dbReference type="PROSITE" id="PS01121">
    <property type="entry name" value="CASPASE_HIS"/>
    <property type="match status" value="1"/>
</dbReference>
<proteinExistence type="inferred from homology"/>
<keyword evidence="3" id="KW-0053">Apoptosis</keyword>
<dbReference type="PROSITE" id="PS50208">
    <property type="entry name" value="CASPASE_P20"/>
    <property type="match status" value="1"/>
</dbReference>
<dbReference type="InterPro" id="IPR015917">
    <property type="entry name" value="Pept_C14A"/>
</dbReference>
<dbReference type="Pfam" id="PF00656">
    <property type="entry name" value="Peptidase_C14"/>
    <property type="match status" value="1"/>
</dbReference>
<feature type="domain" description="Caspase family p20" evidence="10">
    <location>
        <begin position="115"/>
        <end position="239"/>
    </location>
</feature>
<evidence type="ECO:0000256" key="4">
    <source>
        <dbReference type="ARBA" id="ARBA00022801"/>
    </source>
</evidence>
<dbReference type="InterPro" id="IPR002398">
    <property type="entry name" value="Pept_C14"/>
</dbReference>
<dbReference type="PROSITE" id="PS50207">
    <property type="entry name" value="CASPASE_P10"/>
    <property type="match status" value="1"/>
</dbReference>
<gene>
    <name evidence="11" type="ORF">NMOB1V02_LOCUS12447</name>
</gene>
<evidence type="ECO:0008006" key="13">
    <source>
        <dbReference type="Google" id="ProtNLM"/>
    </source>
</evidence>
<dbReference type="GO" id="GO:0045751">
    <property type="term" value="P:negative regulation of Toll signaling pathway"/>
    <property type="evidence" value="ECO:0007669"/>
    <property type="project" value="UniProtKB-ARBA"/>
</dbReference>
<evidence type="ECO:0000256" key="6">
    <source>
        <dbReference type="ARBA" id="ARBA00023145"/>
    </source>
</evidence>
<dbReference type="GO" id="GO:0045476">
    <property type="term" value="P:nurse cell apoptotic process"/>
    <property type="evidence" value="ECO:0007669"/>
    <property type="project" value="UniProtKB-ARBA"/>
</dbReference>
<dbReference type="InterPro" id="IPR016129">
    <property type="entry name" value="Caspase_his_AS"/>
</dbReference>
<evidence type="ECO:0000256" key="5">
    <source>
        <dbReference type="ARBA" id="ARBA00022807"/>
    </source>
</evidence>
<evidence type="ECO:0000256" key="3">
    <source>
        <dbReference type="ARBA" id="ARBA00022703"/>
    </source>
</evidence>
<dbReference type="InterPro" id="IPR001309">
    <property type="entry name" value="Pept_C14_p20"/>
</dbReference>
<dbReference type="SUPFAM" id="SSF52129">
    <property type="entry name" value="Caspase-like"/>
    <property type="match status" value="1"/>
</dbReference>
<dbReference type="PANTHER" id="PTHR10454:SF232">
    <property type="entry name" value="AT03047P-RELATED"/>
    <property type="match status" value="1"/>
</dbReference>
<dbReference type="EMBL" id="OA892143">
    <property type="protein sequence ID" value="CAD7284843.1"/>
    <property type="molecule type" value="Genomic_DNA"/>
</dbReference>
<evidence type="ECO:0000256" key="1">
    <source>
        <dbReference type="ARBA" id="ARBA00010134"/>
    </source>
</evidence>
<dbReference type="PANTHER" id="PTHR10454">
    <property type="entry name" value="CASPASE"/>
    <property type="match status" value="1"/>
</dbReference>
<dbReference type="SMART" id="SM00115">
    <property type="entry name" value="CASc"/>
    <property type="match status" value="1"/>
</dbReference>
<keyword evidence="2" id="KW-0645">Protease</keyword>